<keyword evidence="3" id="KW-1185">Reference proteome</keyword>
<name>A0AA38JT70_9AGAR</name>
<evidence type="ECO:0000313" key="2">
    <source>
        <dbReference type="EMBL" id="KAJ3735845.1"/>
    </source>
</evidence>
<proteinExistence type="predicted"/>
<feature type="region of interest" description="Disordered" evidence="1">
    <location>
        <begin position="25"/>
        <end position="96"/>
    </location>
</feature>
<evidence type="ECO:0000256" key="1">
    <source>
        <dbReference type="SAM" id="MobiDB-lite"/>
    </source>
</evidence>
<evidence type="ECO:0000313" key="3">
    <source>
        <dbReference type="Proteomes" id="UP001176059"/>
    </source>
</evidence>
<accession>A0AA38JT70</accession>
<dbReference type="AlphaFoldDB" id="A0AA38JT70"/>
<sequence length="228" mass="26115">MNNGAVLEYDDEYEFSYYDELGLEYDEHRPEQSRSKSKSMSRSREISGEQLNNDLEFVSNAGKERPYREFDQPSTSWTGNHERNSSGFRTDPDDDEEIDDAMLVMPGSNHRRYCYQSQPERRTISVNILILNIESPLQTSLPSNYLHPLAPRAQYILTPTLPLPMYLPIFILYQSTQSAPCATYSRGKARSTISVERSESICGTSSLTVDQYELGLFFVPTIVLVKVR</sequence>
<reference evidence="2" key="1">
    <citation type="submission" date="2022-08" db="EMBL/GenBank/DDBJ databases">
        <authorList>
            <consortium name="DOE Joint Genome Institute"/>
            <person name="Min B."/>
            <person name="Sierra-Patev S."/>
            <person name="Naranjo-Ortiz M."/>
            <person name="Looney B."/>
            <person name="Konkel Z."/>
            <person name="Slot J.C."/>
            <person name="Sakamoto Y."/>
            <person name="Steenwyk J.L."/>
            <person name="Rokas A."/>
            <person name="Carro J."/>
            <person name="Camarero S."/>
            <person name="Ferreira P."/>
            <person name="Molpeceres G."/>
            <person name="Ruiz-duenas F.J."/>
            <person name="Serrano A."/>
            <person name="Henrissat B."/>
            <person name="Drula E."/>
            <person name="Hughes K.W."/>
            <person name="Mata J.L."/>
            <person name="Ishikawa N.K."/>
            <person name="Vargas-Isla R."/>
            <person name="Ushijima S."/>
            <person name="Smith C.A."/>
            <person name="Ahrendt S."/>
            <person name="Andreopoulos W."/>
            <person name="He G."/>
            <person name="LaButti K."/>
            <person name="Lipzen A."/>
            <person name="Ng V."/>
            <person name="Riley R."/>
            <person name="Sandor L."/>
            <person name="Barry K."/>
            <person name="Martinez A.T."/>
            <person name="Xiao Y."/>
            <person name="Gibbons J.G."/>
            <person name="Terashima K."/>
            <person name="Hibbett D.S."/>
            <person name="Grigoriev I.V."/>
        </authorList>
    </citation>
    <scope>NUCLEOTIDE SEQUENCE</scope>
    <source>
        <strain evidence="2">ET3784</strain>
    </source>
</reference>
<feature type="compositionally biased region" description="Basic and acidic residues" evidence="1">
    <location>
        <begin position="25"/>
        <end position="34"/>
    </location>
</feature>
<feature type="compositionally biased region" description="Basic and acidic residues" evidence="1">
    <location>
        <begin position="62"/>
        <end position="71"/>
    </location>
</feature>
<protein>
    <submittedName>
        <fullName evidence="2">Uncharacterized protein</fullName>
    </submittedName>
</protein>
<dbReference type="Proteomes" id="UP001176059">
    <property type="component" value="Unassembled WGS sequence"/>
</dbReference>
<organism evidence="2 3">
    <name type="scientific">Lentinula guzmanii</name>
    <dbReference type="NCBI Taxonomy" id="2804957"/>
    <lineage>
        <taxon>Eukaryota</taxon>
        <taxon>Fungi</taxon>
        <taxon>Dikarya</taxon>
        <taxon>Basidiomycota</taxon>
        <taxon>Agaricomycotina</taxon>
        <taxon>Agaricomycetes</taxon>
        <taxon>Agaricomycetidae</taxon>
        <taxon>Agaricales</taxon>
        <taxon>Marasmiineae</taxon>
        <taxon>Omphalotaceae</taxon>
        <taxon>Lentinula</taxon>
    </lineage>
</organism>
<reference evidence="2" key="2">
    <citation type="journal article" date="2023" name="Proc. Natl. Acad. Sci. U.S.A.">
        <title>A global phylogenomic analysis of the shiitake genus Lentinula.</title>
        <authorList>
            <person name="Sierra-Patev S."/>
            <person name="Min B."/>
            <person name="Naranjo-Ortiz M."/>
            <person name="Looney B."/>
            <person name="Konkel Z."/>
            <person name="Slot J.C."/>
            <person name="Sakamoto Y."/>
            <person name="Steenwyk J.L."/>
            <person name="Rokas A."/>
            <person name="Carro J."/>
            <person name="Camarero S."/>
            <person name="Ferreira P."/>
            <person name="Molpeceres G."/>
            <person name="Ruiz-Duenas F.J."/>
            <person name="Serrano A."/>
            <person name="Henrissat B."/>
            <person name="Drula E."/>
            <person name="Hughes K.W."/>
            <person name="Mata J.L."/>
            <person name="Ishikawa N.K."/>
            <person name="Vargas-Isla R."/>
            <person name="Ushijima S."/>
            <person name="Smith C.A."/>
            <person name="Donoghue J."/>
            <person name="Ahrendt S."/>
            <person name="Andreopoulos W."/>
            <person name="He G."/>
            <person name="LaButti K."/>
            <person name="Lipzen A."/>
            <person name="Ng V."/>
            <person name="Riley R."/>
            <person name="Sandor L."/>
            <person name="Barry K."/>
            <person name="Martinez A.T."/>
            <person name="Xiao Y."/>
            <person name="Gibbons J.G."/>
            <person name="Terashima K."/>
            <person name="Grigoriev I.V."/>
            <person name="Hibbett D."/>
        </authorList>
    </citation>
    <scope>NUCLEOTIDE SEQUENCE</scope>
    <source>
        <strain evidence="2">ET3784</strain>
    </source>
</reference>
<comment type="caution">
    <text evidence="2">The sequence shown here is derived from an EMBL/GenBank/DDBJ whole genome shotgun (WGS) entry which is preliminary data.</text>
</comment>
<gene>
    <name evidence="2" type="ORF">DFJ43DRAFT_1150588</name>
</gene>
<dbReference type="EMBL" id="JANVFO010000007">
    <property type="protein sequence ID" value="KAJ3735845.1"/>
    <property type="molecule type" value="Genomic_DNA"/>
</dbReference>